<evidence type="ECO:0000313" key="11">
    <source>
        <dbReference type="EMBL" id="CAE6226735.1"/>
    </source>
</evidence>
<dbReference type="SUPFAM" id="SSF81698">
    <property type="entry name" value="FF domain"/>
    <property type="match status" value="1"/>
</dbReference>
<protein>
    <recommendedName>
        <fullName evidence="10">FF domain-containing protein</fullName>
    </recommendedName>
</protein>
<dbReference type="AlphaFoldDB" id="A0A8S2AZ01"/>
<reference evidence="11" key="1">
    <citation type="submission" date="2021-01" db="EMBL/GenBank/DDBJ databases">
        <authorList>
            <person name="Bezrukov I."/>
        </authorList>
    </citation>
    <scope>NUCLEOTIDE SEQUENCE</scope>
</reference>
<evidence type="ECO:0000256" key="1">
    <source>
        <dbReference type="ARBA" id="ARBA00004123"/>
    </source>
</evidence>
<dbReference type="GO" id="GO:0045292">
    <property type="term" value="P:mRNA cis splicing, via spliceosome"/>
    <property type="evidence" value="ECO:0007669"/>
    <property type="project" value="InterPro"/>
</dbReference>
<comment type="subcellular location">
    <subcellularLocation>
        <location evidence="1">Nucleus</location>
    </subcellularLocation>
</comment>
<feature type="compositionally biased region" description="Polar residues" evidence="9">
    <location>
        <begin position="340"/>
        <end position="364"/>
    </location>
</feature>
<keyword evidence="12" id="KW-1185">Reference proteome</keyword>
<proteinExistence type="inferred from homology"/>
<gene>
    <name evidence="11" type="ORF">AARE701A_LOCUS20853</name>
</gene>
<dbReference type="PROSITE" id="PS51676">
    <property type="entry name" value="FF"/>
    <property type="match status" value="1"/>
</dbReference>
<evidence type="ECO:0000256" key="9">
    <source>
        <dbReference type="SAM" id="MobiDB-lite"/>
    </source>
</evidence>
<comment type="function">
    <text evidence="6">Binds the phosphorylated C-terminal domain (CTD) of the largest subunit of RNA polymerase II and functions as a scaffold for RNA processing machineries. May be involved in pre-mRNA splicing.</text>
</comment>
<dbReference type="GO" id="GO:0070063">
    <property type="term" value="F:RNA polymerase binding"/>
    <property type="evidence" value="ECO:0007669"/>
    <property type="project" value="UniProtKB-ARBA"/>
</dbReference>
<feature type="compositionally biased region" description="Polar residues" evidence="9">
    <location>
        <begin position="153"/>
        <end position="175"/>
    </location>
</feature>
<accession>A0A8S2AZ01</accession>
<dbReference type="InterPro" id="IPR001202">
    <property type="entry name" value="WW_dom"/>
</dbReference>
<organism evidence="11 12">
    <name type="scientific">Arabidopsis arenosa</name>
    <name type="common">Sand rock-cress</name>
    <name type="synonym">Cardaminopsis arenosa</name>
    <dbReference type="NCBI Taxonomy" id="38785"/>
    <lineage>
        <taxon>Eukaryota</taxon>
        <taxon>Viridiplantae</taxon>
        <taxon>Streptophyta</taxon>
        <taxon>Embryophyta</taxon>
        <taxon>Tracheophyta</taxon>
        <taxon>Spermatophyta</taxon>
        <taxon>Magnoliopsida</taxon>
        <taxon>eudicotyledons</taxon>
        <taxon>Gunneridae</taxon>
        <taxon>Pentapetalae</taxon>
        <taxon>rosids</taxon>
        <taxon>malvids</taxon>
        <taxon>Brassicales</taxon>
        <taxon>Brassicaceae</taxon>
        <taxon>Camelineae</taxon>
        <taxon>Arabidopsis</taxon>
    </lineage>
</organism>
<feature type="compositionally biased region" description="Polar residues" evidence="9">
    <location>
        <begin position="285"/>
        <end position="301"/>
    </location>
</feature>
<sequence length="457" mass="50135">MANNHQYPGIQLHRFTPRLAPPMNFQFHPTIQAPQSEPVARLSSQNFQCVGRGGTVLNIGYPPQSYAPQLLQSMHHSHERPSQLNQVQVQHVPLGPPTLVSQPNVSIASGTSLHQPYVQTPDISMPGFGGPRALFSFPSATSYEGSRAPPQVTGPSSHSQAQHRASISQTTAQSSILNPTFEQPKEAFTKPIPSQEALTDWVEHTSADGRKEQMQELTGKNIQVLMEEVSMQLKYYYNKITKQSTWTMPDEMKIAREQAENASLQGPHAEGIIDVSKVLTRSDTASTAAPTSLPSQTSTSEGSEKLALTSDWKQPASVPGSSSPVENVDRVQMIADKTSQLCGTSETDGPSVPVTKTSAATCSGTGPEESQKPMVESERVESQTEEKQINQENFSFNNKSEAGDVFKSLLKSANVGSDWTWEQAMREIINDRRYGALRTLGERKQAFNEVTSFYHIP</sequence>
<dbReference type="SMART" id="SM00441">
    <property type="entry name" value="FF"/>
    <property type="match status" value="1"/>
</dbReference>
<dbReference type="Proteomes" id="UP000682877">
    <property type="component" value="Chromosome 8"/>
</dbReference>
<comment type="subunit">
    <text evidence="8">Interacts (via the WW domains) with the phosphorylated C-terminal domain of NRPB1 (via CTD domain).</text>
</comment>
<dbReference type="InterPro" id="IPR002713">
    <property type="entry name" value="FF_domain"/>
</dbReference>
<evidence type="ECO:0000256" key="3">
    <source>
        <dbReference type="ARBA" id="ARBA00022737"/>
    </source>
</evidence>
<evidence type="ECO:0000256" key="5">
    <source>
        <dbReference type="ARBA" id="ARBA00023242"/>
    </source>
</evidence>
<keyword evidence="5" id="KW-0539">Nucleus</keyword>
<feature type="region of interest" description="Disordered" evidence="9">
    <location>
        <begin position="340"/>
        <end position="375"/>
    </location>
</feature>
<feature type="region of interest" description="Disordered" evidence="9">
    <location>
        <begin position="285"/>
        <end position="327"/>
    </location>
</feature>
<dbReference type="GO" id="GO:0071004">
    <property type="term" value="C:U2-type prespliceosome"/>
    <property type="evidence" value="ECO:0007669"/>
    <property type="project" value="TreeGrafter"/>
</dbReference>
<keyword evidence="4" id="KW-0508">mRNA splicing</keyword>
<keyword evidence="3" id="KW-0677">Repeat</keyword>
<feature type="region of interest" description="Disordered" evidence="9">
    <location>
        <begin position="139"/>
        <end position="175"/>
    </location>
</feature>
<evidence type="ECO:0000256" key="7">
    <source>
        <dbReference type="ARBA" id="ARBA00061317"/>
    </source>
</evidence>
<dbReference type="InterPro" id="IPR039726">
    <property type="entry name" value="Prp40-like"/>
</dbReference>
<evidence type="ECO:0000256" key="2">
    <source>
        <dbReference type="ARBA" id="ARBA00022664"/>
    </source>
</evidence>
<name>A0A8S2AZ01_ARAAE</name>
<dbReference type="Gene3D" id="1.10.10.440">
    <property type="entry name" value="FF domain"/>
    <property type="match status" value="1"/>
</dbReference>
<dbReference type="GO" id="GO:0005685">
    <property type="term" value="C:U1 snRNP"/>
    <property type="evidence" value="ECO:0007669"/>
    <property type="project" value="TreeGrafter"/>
</dbReference>
<dbReference type="CDD" id="cd00201">
    <property type="entry name" value="WW"/>
    <property type="match status" value="1"/>
</dbReference>
<dbReference type="Gene3D" id="2.20.70.10">
    <property type="match status" value="1"/>
</dbReference>
<keyword evidence="2" id="KW-0507">mRNA processing</keyword>
<evidence type="ECO:0000256" key="8">
    <source>
        <dbReference type="ARBA" id="ARBA00064817"/>
    </source>
</evidence>
<evidence type="ECO:0000259" key="10">
    <source>
        <dbReference type="PROSITE" id="PS51676"/>
    </source>
</evidence>
<dbReference type="Pfam" id="PF01846">
    <property type="entry name" value="FF"/>
    <property type="match status" value="1"/>
</dbReference>
<evidence type="ECO:0000256" key="4">
    <source>
        <dbReference type="ARBA" id="ARBA00023187"/>
    </source>
</evidence>
<dbReference type="FunFam" id="1.10.10.440:FF:000013">
    <property type="entry name" value="pre-mRNA-processing protein 40A isoform X1"/>
    <property type="match status" value="1"/>
</dbReference>
<comment type="similarity">
    <text evidence="7">Belongs to the PRPF40 family.</text>
</comment>
<evidence type="ECO:0000256" key="6">
    <source>
        <dbReference type="ARBA" id="ARBA00056384"/>
    </source>
</evidence>
<dbReference type="EMBL" id="LR999458">
    <property type="protein sequence ID" value="CAE6226735.1"/>
    <property type="molecule type" value="Genomic_DNA"/>
</dbReference>
<dbReference type="PANTHER" id="PTHR11864:SF33">
    <property type="entry name" value="PRE-MRNA-PROCESSING PROTEIN 40B"/>
    <property type="match status" value="1"/>
</dbReference>
<feature type="domain" description="FF" evidence="10">
    <location>
        <begin position="399"/>
        <end position="453"/>
    </location>
</feature>
<dbReference type="SUPFAM" id="SSF51045">
    <property type="entry name" value="WW domain"/>
    <property type="match status" value="1"/>
</dbReference>
<dbReference type="PANTHER" id="PTHR11864">
    <property type="entry name" value="PRE-MRNA-PROCESSING PROTEIN PRP40"/>
    <property type="match status" value="1"/>
</dbReference>
<dbReference type="InterPro" id="IPR036517">
    <property type="entry name" value="FF_domain_sf"/>
</dbReference>
<dbReference type="GO" id="GO:0003723">
    <property type="term" value="F:RNA binding"/>
    <property type="evidence" value="ECO:0007669"/>
    <property type="project" value="TreeGrafter"/>
</dbReference>
<evidence type="ECO:0000313" key="12">
    <source>
        <dbReference type="Proteomes" id="UP000682877"/>
    </source>
</evidence>
<dbReference type="InterPro" id="IPR036020">
    <property type="entry name" value="WW_dom_sf"/>
</dbReference>